<dbReference type="Proteomes" id="UP000522313">
    <property type="component" value="Unassembled WGS sequence"/>
</dbReference>
<dbReference type="AlphaFoldDB" id="A0A7X0JB86"/>
<dbReference type="RefSeq" id="WP_184504698.1">
    <property type="nucleotide sequence ID" value="NZ_JACHBT010000006.1"/>
</dbReference>
<protein>
    <recommendedName>
        <fullName evidence="3">STAS/SEC14 domain-containing protein</fullName>
    </recommendedName>
</protein>
<reference evidence="1 2" key="1">
    <citation type="submission" date="2020-08" db="EMBL/GenBank/DDBJ databases">
        <title>The Agave Microbiome: Exploring the role of microbial communities in plant adaptations to desert environments.</title>
        <authorList>
            <person name="Partida-Martinez L.P."/>
        </authorList>
    </citation>
    <scope>NUCLEOTIDE SEQUENCE [LARGE SCALE GENOMIC DNA]</scope>
    <source>
        <strain evidence="1 2">AS3.13</strain>
    </source>
</reference>
<comment type="caution">
    <text evidence="1">The sequence shown here is derived from an EMBL/GenBank/DDBJ whole genome shotgun (WGS) entry which is preliminary data.</text>
</comment>
<sequence length="116" mass="13171">MYDVSFDHDAELLAIRWDRIFTPDEVVLYTRDVMRQFLAARFRPGYRLMIDMSACGPQPQETLAALAQHMGPFPKASRIAVVAVGAVLRAQVRRVMTQPYMQIFDDVVAARGWVVA</sequence>
<proteinExistence type="predicted"/>
<gene>
    <name evidence="1" type="ORF">F4693_001383</name>
</gene>
<dbReference type="EMBL" id="JACHBT010000006">
    <property type="protein sequence ID" value="MBB6504413.1"/>
    <property type="molecule type" value="Genomic_DNA"/>
</dbReference>
<evidence type="ECO:0000313" key="1">
    <source>
        <dbReference type="EMBL" id="MBB6504413.1"/>
    </source>
</evidence>
<organism evidence="1 2">
    <name type="scientific">Sphingomonas endophytica</name>
    <dbReference type="NCBI Taxonomy" id="869719"/>
    <lineage>
        <taxon>Bacteria</taxon>
        <taxon>Pseudomonadati</taxon>
        <taxon>Pseudomonadota</taxon>
        <taxon>Alphaproteobacteria</taxon>
        <taxon>Sphingomonadales</taxon>
        <taxon>Sphingomonadaceae</taxon>
        <taxon>Sphingomonas</taxon>
    </lineage>
</organism>
<name>A0A7X0JB86_9SPHN</name>
<evidence type="ECO:0008006" key="3">
    <source>
        <dbReference type="Google" id="ProtNLM"/>
    </source>
</evidence>
<reference evidence="1 2" key="2">
    <citation type="submission" date="2020-08" db="EMBL/GenBank/DDBJ databases">
        <authorList>
            <person name="Partida-Martinez L."/>
            <person name="Huntemann M."/>
            <person name="Clum A."/>
            <person name="Wang J."/>
            <person name="Palaniappan K."/>
            <person name="Ritter S."/>
            <person name="Chen I.-M."/>
            <person name="Stamatis D."/>
            <person name="Reddy T."/>
            <person name="O'Malley R."/>
            <person name="Daum C."/>
            <person name="Shapiro N."/>
            <person name="Ivanova N."/>
            <person name="Kyrpides N."/>
            <person name="Woyke T."/>
        </authorList>
    </citation>
    <scope>NUCLEOTIDE SEQUENCE [LARGE SCALE GENOMIC DNA]</scope>
    <source>
        <strain evidence="1 2">AS3.13</strain>
    </source>
</reference>
<evidence type="ECO:0000313" key="2">
    <source>
        <dbReference type="Proteomes" id="UP000522313"/>
    </source>
</evidence>
<accession>A0A7X0JB86</accession>